<keyword evidence="5 6" id="KW-0472">Membrane</keyword>
<evidence type="ECO:0000313" key="7">
    <source>
        <dbReference type="EMBL" id="RDH45213.1"/>
    </source>
</evidence>
<dbReference type="GO" id="GO:0005886">
    <property type="term" value="C:plasma membrane"/>
    <property type="evidence" value="ECO:0007669"/>
    <property type="project" value="UniProtKB-SubCell"/>
</dbReference>
<dbReference type="RefSeq" id="WP_094788207.1">
    <property type="nucleotide sequence ID" value="NZ_JAEVHG010000001.1"/>
</dbReference>
<accession>A0A4P9VP49</accession>
<feature type="transmembrane region" description="Helical" evidence="6">
    <location>
        <begin position="58"/>
        <end position="74"/>
    </location>
</feature>
<feature type="transmembrane region" description="Helical" evidence="6">
    <location>
        <begin position="189"/>
        <end position="208"/>
    </location>
</feature>
<protein>
    <submittedName>
        <fullName evidence="7">ABC transporter permease</fullName>
    </submittedName>
</protein>
<keyword evidence="3 6" id="KW-0812">Transmembrane</keyword>
<dbReference type="AlphaFoldDB" id="A0A4P9VP49"/>
<evidence type="ECO:0000256" key="2">
    <source>
        <dbReference type="ARBA" id="ARBA00022475"/>
    </source>
</evidence>
<dbReference type="Pfam" id="PF12679">
    <property type="entry name" value="ABC2_membrane_2"/>
    <property type="match status" value="1"/>
</dbReference>
<dbReference type="GO" id="GO:0140359">
    <property type="term" value="F:ABC-type transporter activity"/>
    <property type="evidence" value="ECO:0007669"/>
    <property type="project" value="InterPro"/>
</dbReference>
<proteinExistence type="predicted"/>
<comment type="caution">
    <text evidence="7">The sequence shown here is derived from an EMBL/GenBank/DDBJ whole genome shotgun (WGS) entry which is preliminary data.</text>
</comment>
<evidence type="ECO:0000256" key="1">
    <source>
        <dbReference type="ARBA" id="ARBA00004651"/>
    </source>
</evidence>
<evidence type="ECO:0000256" key="5">
    <source>
        <dbReference type="ARBA" id="ARBA00023136"/>
    </source>
</evidence>
<feature type="transmembrane region" description="Helical" evidence="6">
    <location>
        <begin position="131"/>
        <end position="149"/>
    </location>
</feature>
<evidence type="ECO:0000256" key="4">
    <source>
        <dbReference type="ARBA" id="ARBA00022989"/>
    </source>
</evidence>
<sequence length="244" mass="27154">MGKVGIIFRRELGSYFATPLAYIFIVIFLLLTSVFTFYIGGFYERRQADLLPFFDFHPWLYLFLIPAIAMRLWAEERKSGTLELLLTLPITLRDAVLAKFLAAWAFTGIALALTFPIWITVNVLGNPDNGVIIASYLGSWLMAGAFLSIGSCMSALTSNQVIAFILTVVVCFIFVVAGSALVLDFFQSWAPTMLLDTVASLSFLTHFTAISKGVLDLRDLLYFLIMIAAWLFATAVIIDMKKAD</sequence>
<dbReference type="InterPro" id="IPR051449">
    <property type="entry name" value="ABC-2_transporter_component"/>
</dbReference>
<keyword evidence="4 6" id="KW-1133">Transmembrane helix</keyword>
<name>A0A4P9VP49_9GAMM</name>
<feature type="transmembrane region" description="Helical" evidence="6">
    <location>
        <begin position="161"/>
        <end position="183"/>
    </location>
</feature>
<feature type="transmembrane region" description="Helical" evidence="6">
    <location>
        <begin position="220"/>
        <end position="238"/>
    </location>
</feature>
<dbReference type="EMBL" id="NDXW01000001">
    <property type="protein sequence ID" value="RDH45213.1"/>
    <property type="molecule type" value="Genomic_DNA"/>
</dbReference>
<feature type="transmembrane region" description="Helical" evidence="6">
    <location>
        <begin position="95"/>
        <end position="119"/>
    </location>
</feature>
<dbReference type="PANTHER" id="PTHR30294:SF29">
    <property type="entry name" value="MULTIDRUG ABC TRANSPORTER PERMEASE YBHS-RELATED"/>
    <property type="match status" value="1"/>
</dbReference>
<evidence type="ECO:0000256" key="6">
    <source>
        <dbReference type="SAM" id="Phobius"/>
    </source>
</evidence>
<organism evidence="7 8">
    <name type="scientific">Zooshikella ganghwensis</name>
    <dbReference type="NCBI Taxonomy" id="202772"/>
    <lineage>
        <taxon>Bacteria</taxon>
        <taxon>Pseudomonadati</taxon>
        <taxon>Pseudomonadota</taxon>
        <taxon>Gammaproteobacteria</taxon>
        <taxon>Oceanospirillales</taxon>
        <taxon>Zooshikellaceae</taxon>
        <taxon>Zooshikella</taxon>
    </lineage>
</organism>
<comment type="subcellular location">
    <subcellularLocation>
        <location evidence="1">Cell membrane</location>
        <topology evidence="1">Multi-pass membrane protein</topology>
    </subcellularLocation>
</comment>
<evidence type="ECO:0000256" key="3">
    <source>
        <dbReference type="ARBA" id="ARBA00022692"/>
    </source>
</evidence>
<evidence type="ECO:0000313" key="8">
    <source>
        <dbReference type="Proteomes" id="UP000257039"/>
    </source>
</evidence>
<dbReference type="Proteomes" id="UP000257039">
    <property type="component" value="Unassembled WGS sequence"/>
</dbReference>
<reference evidence="7 8" key="1">
    <citation type="submission" date="2017-04" db="EMBL/GenBank/DDBJ databases">
        <title>Draft genome sequence of Zooshikella ganghwensis VG4 isolated from Red Sea sediments.</title>
        <authorList>
            <person name="Rehman Z."/>
            <person name="Alam I."/>
            <person name="Kamau A."/>
            <person name="Bajic V."/>
            <person name="Leiknes T."/>
        </authorList>
    </citation>
    <scope>NUCLEOTIDE SEQUENCE [LARGE SCALE GENOMIC DNA]</scope>
    <source>
        <strain evidence="7 8">VG4</strain>
    </source>
</reference>
<keyword evidence="2" id="KW-1003">Cell membrane</keyword>
<gene>
    <name evidence="7" type="ORF">B9G39_18175</name>
</gene>
<dbReference type="PANTHER" id="PTHR30294">
    <property type="entry name" value="MEMBRANE COMPONENT OF ABC TRANSPORTER YHHJ-RELATED"/>
    <property type="match status" value="1"/>
</dbReference>
<keyword evidence="8" id="KW-1185">Reference proteome</keyword>
<feature type="transmembrane region" description="Helical" evidence="6">
    <location>
        <begin position="12"/>
        <end position="38"/>
    </location>
</feature>